<keyword evidence="2" id="KW-1185">Reference proteome</keyword>
<accession>A0A327L1B1</accession>
<proteinExistence type="predicted"/>
<comment type="caution">
    <text evidence="1">The sequence shown here is derived from an EMBL/GenBank/DDBJ whole genome shotgun (WGS) entry which is preliminary data.</text>
</comment>
<sequence length="74" mass="7761">MPSDAEIESAVKAYAAYIDDALKGGAKRWHVRDAVVAALEAAERTRRIDEVVRTIAVDGDDSAAAGLSDTSAAE</sequence>
<gene>
    <name evidence="1" type="ORF">CH338_02915</name>
</gene>
<evidence type="ECO:0000313" key="2">
    <source>
        <dbReference type="Proteomes" id="UP000248863"/>
    </source>
</evidence>
<name>A0A327L1B1_9BRAD</name>
<evidence type="ECO:0000313" key="1">
    <source>
        <dbReference type="EMBL" id="RAI41478.1"/>
    </source>
</evidence>
<protein>
    <submittedName>
        <fullName evidence="1">Uncharacterized protein</fullName>
    </submittedName>
</protein>
<organism evidence="1 2">
    <name type="scientific">Rhodoplanes elegans</name>
    <dbReference type="NCBI Taxonomy" id="29408"/>
    <lineage>
        <taxon>Bacteria</taxon>
        <taxon>Pseudomonadati</taxon>
        <taxon>Pseudomonadota</taxon>
        <taxon>Alphaproteobacteria</taxon>
        <taxon>Hyphomicrobiales</taxon>
        <taxon>Nitrobacteraceae</taxon>
        <taxon>Rhodoplanes</taxon>
    </lineage>
</organism>
<dbReference type="EMBL" id="NPEU01000016">
    <property type="protein sequence ID" value="RAI41478.1"/>
    <property type="molecule type" value="Genomic_DNA"/>
</dbReference>
<dbReference type="AlphaFoldDB" id="A0A327L1B1"/>
<dbReference type="RefSeq" id="WP_111355541.1">
    <property type="nucleotide sequence ID" value="NZ_NHSK01000088.1"/>
</dbReference>
<dbReference type="Proteomes" id="UP000248863">
    <property type="component" value="Unassembled WGS sequence"/>
</dbReference>
<reference evidence="1 2" key="1">
    <citation type="submission" date="2017-07" db="EMBL/GenBank/DDBJ databases">
        <title>Draft Genome Sequences of Select Purple Nonsulfur Bacteria.</title>
        <authorList>
            <person name="Lasarre B."/>
            <person name="Mckinlay J.B."/>
        </authorList>
    </citation>
    <scope>NUCLEOTIDE SEQUENCE [LARGE SCALE GENOMIC DNA]</scope>
    <source>
        <strain evidence="1 2">DSM 11907</strain>
    </source>
</reference>